<dbReference type="InterPro" id="IPR018117">
    <property type="entry name" value="C5_DNA_meth_AS"/>
</dbReference>
<accession>A0A0F9KF31</accession>
<evidence type="ECO:0000256" key="3">
    <source>
        <dbReference type="ARBA" id="ARBA00022691"/>
    </source>
</evidence>
<protein>
    <recommendedName>
        <fullName evidence="5">DNA (cytosine-5-)-methyltransferase</fullName>
    </recommendedName>
</protein>
<keyword evidence="1" id="KW-0489">Methyltransferase</keyword>
<reference evidence="4" key="1">
    <citation type="journal article" date="2015" name="Nature">
        <title>Complex archaea that bridge the gap between prokaryotes and eukaryotes.</title>
        <authorList>
            <person name="Spang A."/>
            <person name="Saw J.H."/>
            <person name="Jorgensen S.L."/>
            <person name="Zaremba-Niedzwiedzka K."/>
            <person name="Martijn J."/>
            <person name="Lind A.E."/>
            <person name="van Eijk R."/>
            <person name="Schleper C."/>
            <person name="Guy L."/>
            <person name="Ettema T.J."/>
        </authorList>
    </citation>
    <scope>NUCLEOTIDE SEQUENCE</scope>
</reference>
<dbReference type="PROSITE" id="PS00094">
    <property type="entry name" value="C5_MTASE_1"/>
    <property type="match status" value="1"/>
</dbReference>
<keyword evidence="2" id="KW-0808">Transferase</keyword>
<dbReference type="InterPro" id="IPR029063">
    <property type="entry name" value="SAM-dependent_MTases_sf"/>
</dbReference>
<feature type="non-terminal residue" evidence="4">
    <location>
        <position position="146"/>
    </location>
</feature>
<gene>
    <name evidence="4" type="ORF">LCGC14_1711310</name>
</gene>
<comment type="caution">
    <text evidence="4">The sequence shown here is derived from an EMBL/GenBank/DDBJ whole genome shotgun (WGS) entry which is preliminary data.</text>
</comment>
<evidence type="ECO:0000313" key="4">
    <source>
        <dbReference type="EMBL" id="KKM13915.1"/>
    </source>
</evidence>
<organism evidence="4">
    <name type="scientific">marine sediment metagenome</name>
    <dbReference type="NCBI Taxonomy" id="412755"/>
    <lineage>
        <taxon>unclassified sequences</taxon>
        <taxon>metagenomes</taxon>
        <taxon>ecological metagenomes</taxon>
    </lineage>
</organism>
<proteinExistence type="predicted"/>
<name>A0A0F9KF31_9ZZZZ</name>
<dbReference type="AlphaFoldDB" id="A0A0F9KF31"/>
<dbReference type="GO" id="GO:0008168">
    <property type="term" value="F:methyltransferase activity"/>
    <property type="evidence" value="ECO:0007669"/>
    <property type="project" value="UniProtKB-KW"/>
</dbReference>
<dbReference type="SUPFAM" id="SSF53335">
    <property type="entry name" value="S-adenosyl-L-methionine-dependent methyltransferases"/>
    <property type="match status" value="1"/>
</dbReference>
<sequence>MDIEPQPNYPFEFILADAMTFPLEGFDLIHASPPCQGYSVLNSFLGKDYPLLIEPLRDRARGFPLVIENVVGAPLREPLLLCGQMFGLRLFRHRLFELPFFAFQPGHTHGRWRAPKRGKGNVRPVDGEVWSPTGHFADRCGAAKAM</sequence>
<dbReference type="EMBL" id="LAZR01015265">
    <property type="protein sequence ID" value="KKM13915.1"/>
    <property type="molecule type" value="Genomic_DNA"/>
</dbReference>
<evidence type="ECO:0008006" key="5">
    <source>
        <dbReference type="Google" id="ProtNLM"/>
    </source>
</evidence>
<keyword evidence="3" id="KW-0949">S-adenosyl-L-methionine</keyword>
<dbReference type="GO" id="GO:0032259">
    <property type="term" value="P:methylation"/>
    <property type="evidence" value="ECO:0007669"/>
    <property type="project" value="UniProtKB-KW"/>
</dbReference>
<evidence type="ECO:0000256" key="2">
    <source>
        <dbReference type="ARBA" id="ARBA00022679"/>
    </source>
</evidence>
<evidence type="ECO:0000256" key="1">
    <source>
        <dbReference type="ARBA" id="ARBA00022603"/>
    </source>
</evidence>